<reference evidence="1 2" key="1">
    <citation type="journal article" date="2016" name="Nat. Commun.">
        <title>Thousands of microbial genomes shed light on interconnected biogeochemical processes in an aquifer system.</title>
        <authorList>
            <person name="Anantharaman K."/>
            <person name="Brown C.T."/>
            <person name="Hug L.A."/>
            <person name="Sharon I."/>
            <person name="Castelle C.J."/>
            <person name="Probst A.J."/>
            <person name="Thomas B.C."/>
            <person name="Singh A."/>
            <person name="Wilkins M.J."/>
            <person name="Karaoz U."/>
            <person name="Brodie E.L."/>
            <person name="Williams K.H."/>
            <person name="Hubbard S.S."/>
            <person name="Banfield J.F."/>
        </authorList>
    </citation>
    <scope>NUCLEOTIDE SEQUENCE [LARGE SCALE GENOMIC DNA]</scope>
</reference>
<dbReference type="Proteomes" id="UP000178764">
    <property type="component" value="Unassembled WGS sequence"/>
</dbReference>
<evidence type="ECO:0000313" key="2">
    <source>
        <dbReference type="Proteomes" id="UP000178764"/>
    </source>
</evidence>
<comment type="caution">
    <text evidence="1">The sequence shown here is derived from an EMBL/GenBank/DDBJ whole genome shotgun (WGS) entry which is preliminary data.</text>
</comment>
<gene>
    <name evidence="1" type="ORF">A2V71_02225</name>
</gene>
<dbReference type="AlphaFoldDB" id="A0A1F5DPW3"/>
<proteinExistence type="predicted"/>
<accession>A0A1F5DPW3</accession>
<organism evidence="1 2">
    <name type="scientific">Candidatus Berkelbacteria bacterium RBG_13_40_8</name>
    <dbReference type="NCBI Taxonomy" id="1797467"/>
    <lineage>
        <taxon>Bacteria</taxon>
        <taxon>Candidatus Berkelbacteria</taxon>
    </lineage>
</organism>
<name>A0A1F5DPW3_9BACT</name>
<dbReference type="EMBL" id="MEZT01000005">
    <property type="protein sequence ID" value="OGD57207.1"/>
    <property type="molecule type" value="Genomic_DNA"/>
</dbReference>
<sequence length="343" mass="39617">MAEFLGIPYSEVTRRVEHPPKKEFNEERVADLIDQIQLDNEDLWKAVVDPKTAVFDYKRYSKEAQEMIDFEKEDYSDPVEISAIEAFWDTARILNKSDKAEQLSARYKQIKGKAQAQQGRPFSQQELKEMEQIRNETDKDNIDSDEWENNVIRSILAFRKNPRLREYVTYFWKNFDQLGNQKSDELKENAAKIKSGIVSTLAAMEACEQAGFEVAVAPPKDNAVNKIDFSVFRERGEKTDIAAIQVKGFRDMRDFYFDLAEITPKMADPYSENSDERDAHKILTTTEKYSKMLSTPLKAFWINVHGATDPIVQPGRTYGEFKFPPGFVKGFGEYMDEEFGGSR</sequence>
<evidence type="ECO:0000313" key="1">
    <source>
        <dbReference type="EMBL" id="OGD57207.1"/>
    </source>
</evidence>
<protein>
    <submittedName>
        <fullName evidence="1">Uncharacterized protein</fullName>
    </submittedName>
</protein>